<dbReference type="InterPro" id="IPR000297">
    <property type="entry name" value="PPIase_PpiC"/>
</dbReference>
<accession>A0ABS8C9I9</accession>
<dbReference type="InterPro" id="IPR046357">
    <property type="entry name" value="PPIase_dom_sf"/>
</dbReference>
<keyword evidence="4 7" id="KW-0697">Rotamase</keyword>
<evidence type="ECO:0000259" key="8">
    <source>
        <dbReference type="PROSITE" id="PS50198"/>
    </source>
</evidence>
<keyword evidence="2 7" id="KW-0677">Repeat</keyword>
<sequence precursor="true">MMSFDHVMRRTLSATVCLLLAGTTWAQTAGKQAAPQAAAQPAAQPSQFVDGIAAIVNKQVITLRQLEQETNKATAQLARQNIPAPEGDILRKQVLQRMIIDTLLDQEAERLNIKVNDAQVESAVLSIARRNNLTPDQLRAEINKSGAQWEDYLGDLKLEIRNDQLRHRVVENQIMVSDAEVDSFLKNQHRGNRLSALGGAGQQAPEPLMLGLSQILVAVPEGASASQVAQLRAKAESLLQRLNTGADFAALAASASDGPEALKGGEMGMRPVDGWPDLFIEAVRQVPEGGVSGLIQSGNGFHIIKVVSRADSSPPVAVANQTAEQGANAAPTGPVMVTQTRARHILIKASPAMTEERAVQRLEQLRQRIEMGESFDDLARRYSEDASAPQGGDLGWATPGDMVPQFEQAMDALQPGQLSPVVQSPFGWHLIKVEERRTKDMEDEYRRMQARQQLFQRRAEPAFEEWLGQLHGQAFIDNRLEPQSRRRAR</sequence>
<comment type="caution">
    <text evidence="9">The sequence shown here is derived from an EMBL/GenBank/DDBJ whole genome shotgun (WGS) entry which is preliminary data.</text>
</comment>
<dbReference type="GO" id="GO:0016853">
    <property type="term" value="F:isomerase activity"/>
    <property type="evidence" value="ECO:0007669"/>
    <property type="project" value="UniProtKB-KW"/>
</dbReference>
<dbReference type="Pfam" id="PF00639">
    <property type="entry name" value="Rotamase"/>
    <property type="match status" value="1"/>
</dbReference>
<gene>
    <name evidence="7" type="primary">surA</name>
    <name evidence="9" type="ORF">H0484_01895</name>
</gene>
<keyword evidence="3 7" id="KW-0574">Periplasm</keyword>
<dbReference type="EMBL" id="JACDXW010000001">
    <property type="protein sequence ID" value="MCB5362509.1"/>
    <property type="molecule type" value="Genomic_DNA"/>
</dbReference>
<proteinExistence type="inferred from homology"/>
<dbReference type="SUPFAM" id="SSF54534">
    <property type="entry name" value="FKBP-like"/>
    <property type="match status" value="2"/>
</dbReference>
<evidence type="ECO:0000313" key="9">
    <source>
        <dbReference type="EMBL" id="MCB5362509.1"/>
    </source>
</evidence>
<dbReference type="InterPro" id="IPR050280">
    <property type="entry name" value="OMP_Chaperone_SurA"/>
</dbReference>
<dbReference type="InterPro" id="IPR027304">
    <property type="entry name" value="Trigger_fact/SurA_dom_sf"/>
</dbReference>
<evidence type="ECO:0000256" key="4">
    <source>
        <dbReference type="ARBA" id="ARBA00023110"/>
    </source>
</evidence>
<comment type="domain">
    <text evidence="7">The PPIase activity resides only in the second parvulin domain. The N-terminal region and the C-terminal tail are necessary and sufficient for the chaperone activity of SurA. The PPIase activity is dispensable for SurA to function as a chaperone. The N-terminal region and the C-terminal tail are also required for porin recognition.</text>
</comment>
<dbReference type="Proteomes" id="UP000776983">
    <property type="component" value="Unassembled WGS sequence"/>
</dbReference>
<dbReference type="PROSITE" id="PS01096">
    <property type="entry name" value="PPIC_PPIASE_1"/>
    <property type="match status" value="1"/>
</dbReference>
<dbReference type="PANTHER" id="PTHR47637">
    <property type="entry name" value="CHAPERONE SURA"/>
    <property type="match status" value="1"/>
</dbReference>
<dbReference type="HAMAP" id="MF_01183">
    <property type="entry name" value="Chaperone_SurA"/>
    <property type="match status" value="1"/>
</dbReference>
<evidence type="ECO:0000256" key="6">
    <source>
        <dbReference type="ARBA" id="ARBA00023235"/>
    </source>
</evidence>
<dbReference type="SUPFAM" id="SSF109998">
    <property type="entry name" value="Triger factor/SurA peptide-binding domain-like"/>
    <property type="match status" value="1"/>
</dbReference>
<keyword evidence="10" id="KW-1185">Reference proteome</keyword>
<dbReference type="Pfam" id="PF13616">
    <property type="entry name" value="Rotamase_3"/>
    <property type="match status" value="1"/>
</dbReference>
<dbReference type="Pfam" id="PF09312">
    <property type="entry name" value="SurA_N"/>
    <property type="match status" value="1"/>
</dbReference>
<evidence type="ECO:0000256" key="2">
    <source>
        <dbReference type="ARBA" id="ARBA00022737"/>
    </source>
</evidence>
<dbReference type="InterPro" id="IPR023058">
    <property type="entry name" value="PPIase_PpiC_CS"/>
</dbReference>
<comment type="function">
    <text evidence="7">Chaperone involved in the correct folding and assembly of outer membrane proteins. Recognizes specific patterns of aromatic residues and the orientation of their side chains, which are found more frequently in integral outer membrane proteins. May act in both early periplasmic and late outer membrane-associated steps of protein maturation.</text>
</comment>
<feature type="domain" description="PpiC" evidence="8">
    <location>
        <begin position="207"/>
        <end position="308"/>
    </location>
</feature>
<dbReference type="EC" id="5.2.1.8" evidence="7"/>
<keyword evidence="5 7" id="KW-0143">Chaperone</keyword>
<dbReference type="InterPro" id="IPR023034">
    <property type="entry name" value="PPIase_SurA"/>
</dbReference>
<keyword evidence="1 7" id="KW-0732">Signal</keyword>
<dbReference type="InterPro" id="IPR015391">
    <property type="entry name" value="SurA_N"/>
</dbReference>
<dbReference type="Gene3D" id="3.10.50.40">
    <property type="match status" value="2"/>
</dbReference>
<feature type="domain" description="PpiC" evidence="8">
    <location>
        <begin position="337"/>
        <end position="435"/>
    </location>
</feature>
<protein>
    <recommendedName>
        <fullName evidence="7">Chaperone SurA</fullName>
    </recommendedName>
    <alternativeName>
        <fullName evidence="7">Peptidyl-prolyl cis-trans isomerase SurA</fullName>
        <shortName evidence="7">PPIase SurA</shortName>
        <ecNumber evidence="7">5.2.1.8</ecNumber>
    </alternativeName>
    <alternativeName>
        <fullName evidence="7">Rotamase SurA</fullName>
    </alternativeName>
</protein>
<comment type="catalytic activity">
    <reaction evidence="7">
        <text>[protein]-peptidylproline (omega=180) = [protein]-peptidylproline (omega=0)</text>
        <dbReference type="Rhea" id="RHEA:16237"/>
        <dbReference type="Rhea" id="RHEA-COMP:10747"/>
        <dbReference type="Rhea" id="RHEA-COMP:10748"/>
        <dbReference type="ChEBI" id="CHEBI:83833"/>
        <dbReference type="ChEBI" id="CHEBI:83834"/>
        <dbReference type="EC" id="5.2.1.8"/>
    </reaction>
</comment>
<name>A0ABS8C9I9_9BURK</name>
<reference evidence="9 10" key="1">
    <citation type="submission" date="2020-07" db="EMBL/GenBank/DDBJ databases">
        <title>Pusillimonas sp. nov., isolated from poultry manure in Taiwan.</title>
        <authorList>
            <person name="Lin S.-Y."/>
            <person name="Tang Y.-S."/>
            <person name="Young C.-C."/>
        </authorList>
    </citation>
    <scope>NUCLEOTIDE SEQUENCE [LARGE SCALE GENOMIC DNA]</scope>
    <source>
        <strain evidence="9 10">CC-YST705</strain>
    </source>
</reference>
<organism evidence="9 10">
    <name type="scientific">Mesopusillimonas faecipullorum</name>
    <dbReference type="NCBI Taxonomy" id="2755040"/>
    <lineage>
        <taxon>Bacteria</taxon>
        <taxon>Pseudomonadati</taxon>
        <taxon>Pseudomonadota</taxon>
        <taxon>Betaproteobacteria</taxon>
        <taxon>Burkholderiales</taxon>
        <taxon>Alcaligenaceae</taxon>
        <taxon>Mesopusillimonas</taxon>
    </lineage>
</organism>
<evidence type="ECO:0000256" key="3">
    <source>
        <dbReference type="ARBA" id="ARBA00022764"/>
    </source>
</evidence>
<evidence type="ECO:0000313" key="10">
    <source>
        <dbReference type="Proteomes" id="UP000776983"/>
    </source>
</evidence>
<dbReference type="RefSeq" id="WP_226952739.1">
    <property type="nucleotide sequence ID" value="NZ_JACDXW010000001.1"/>
</dbReference>
<evidence type="ECO:0000256" key="1">
    <source>
        <dbReference type="ARBA" id="ARBA00022729"/>
    </source>
</evidence>
<dbReference type="PROSITE" id="PS50198">
    <property type="entry name" value="PPIC_PPIASE_2"/>
    <property type="match status" value="2"/>
</dbReference>
<evidence type="ECO:0000256" key="5">
    <source>
        <dbReference type="ARBA" id="ARBA00023186"/>
    </source>
</evidence>
<feature type="signal peptide" evidence="7">
    <location>
        <begin position="1"/>
        <end position="26"/>
    </location>
</feature>
<feature type="chain" id="PRO_5044940455" description="Chaperone SurA" evidence="7">
    <location>
        <begin position="27"/>
        <end position="489"/>
    </location>
</feature>
<evidence type="ECO:0000256" key="7">
    <source>
        <dbReference type="HAMAP-Rule" id="MF_01183"/>
    </source>
</evidence>
<keyword evidence="6 7" id="KW-0413">Isomerase</keyword>
<dbReference type="Gene3D" id="1.10.4030.10">
    <property type="entry name" value="Porin chaperone SurA, peptide-binding domain"/>
    <property type="match status" value="1"/>
</dbReference>
<dbReference type="PANTHER" id="PTHR47637:SF1">
    <property type="entry name" value="CHAPERONE SURA"/>
    <property type="match status" value="1"/>
</dbReference>
<comment type="subcellular location">
    <subcellularLocation>
        <location evidence="7">Periplasm</location>
    </subcellularLocation>
    <text evidence="7">Is capable of associating with the outer membrane.</text>
</comment>